<accession>A0A284VRF1</accession>
<evidence type="ECO:0000313" key="2">
    <source>
        <dbReference type="Proteomes" id="UP000218615"/>
    </source>
</evidence>
<keyword evidence="2" id="KW-1185">Reference proteome</keyword>
<evidence type="ECO:0000313" key="1">
    <source>
        <dbReference type="EMBL" id="SNQ61865.1"/>
    </source>
</evidence>
<proteinExistence type="predicted"/>
<evidence type="ECO:0008006" key="3">
    <source>
        <dbReference type="Google" id="ProtNLM"/>
    </source>
</evidence>
<reference evidence="2" key="1">
    <citation type="submission" date="2017-06" db="EMBL/GenBank/DDBJ databases">
        <authorList>
            <person name="Cremers G."/>
        </authorList>
    </citation>
    <scope>NUCLEOTIDE SEQUENCE [LARGE SCALE GENOMIC DNA]</scope>
</reference>
<sequence>MPLANGVHILECIPKKEKLGEGATLYNFLKIFLEKDRLRIENIKGKEDFFDKLNDNNFKVVHISCHGYEGDEDGKFYIGGFPDEQVICSDEFFESDHLKGRGVIITGCKLGRAGFAKEFLERTKASSLIAPMKDIESFDVAAWCTIFYHHLFTKSGNFRDSYNYMVENFPFQGSMKWWRWKNK</sequence>
<name>A0A284VRF1_9EURY</name>
<protein>
    <recommendedName>
        <fullName evidence="3">CHAT domain-containing protein</fullName>
    </recommendedName>
</protein>
<dbReference type="RefSeq" id="WP_096206499.1">
    <property type="nucleotide sequence ID" value="NZ_FZMP01000197.1"/>
</dbReference>
<dbReference type="Proteomes" id="UP000218615">
    <property type="component" value="Unassembled WGS sequence"/>
</dbReference>
<dbReference type="EMBL" id="FZMP01000197">
    <property type="protein sequence ID" value="SNQ61865.1"/>
    <property type="molecule type" value="Genomic_DNA"/>
</dbReference>
<dbReference type="AlphaFoldDB" id="A0A284VRF1"/>
<gene>
    <name evidence="1" type="ORF">MNV_500002</name>
</gene>
<organism evidence="1 2">
    <name type="scientific">Candidatus Methanoperedens nitratireducens</name>
    <dbReference type="NCBI Taxonomy" id="1392998"/>
    <lineage>
        <taxon>Archaea</taxon>
        <taxon>Methanobacteriati</taxon>
        <taxon>Methanobacteriota</taxon>
        <taxon>Stenosarchaea group</taxon>
        <taxon>Methanomicrobia</taxon>
        <taxon>Methanosarcinales</taxon>
        <taxon>ANME-2 cluster</taxon>
        <taxon>Candidatus Methanoperedentaceae</taxon>
        <taxon>Candidatus Methanoperedens</taxon>
    </lineage>
</organism>